<dbReference type="AlphaFoldDB" id="X1PAH1"/>
<sequence>MTTVQIQIWTGEKGYVRLIANGQVLCDEDEVAAAQVGLNREAYLFGLAGTLQAWQAIQLLLAPPR</sequence>
<organism evidence="1">
    <name type="scientific">marine sediment metagenome</name>
    <dbReference type="NCBI Taxonomy" id="412755"/>
    <lineage>
        <taxon>unclassified sequences</taxon>
        <taxon>metagenomes</taxon>
        <taxon>ecological metagenomes</taxon>
    </lineage>
</organism>
<protein>
    <submittedName>
        <fullName evidence="1">Uncharacterized protein</fullName>
    </submittedName>
</protein>
<dbReference type="EMBL" id="BARV01027325">
    <property type="protein sequence ID" value="GAI35990.1"/>
    <property type="molecule type" value="Genomic_DNA"/>
</dbReference>
<comment type="caution">
    <text evidence="1">The sequence shown here is derived from an EMBL/GenBank/DDBJ whole genome shotgun (WGS) entry which is preliminary data.</text>
</comment>
<reference evidence="1" key="1">
    <citation type="journal article" date="2014" name="Front. Microbiol.">
        <title>High frequency of phylogenetically diverse reductive dehalogenase-homologous genes in deep subseafloor sedimentary metagenomes.</title>
        <authorList>
            <person name="Kawai M."/>
            <person name="Futagami T."/>
            <person name="Toyoda A."/>
            <person name="Takaki Y."/>
            <person name="Nishi S."/>
            <person name="Hori S."/>
            <person name="Arai W."/>
            <person name="Tsubouchi T."/>
            <person name="Morono Y."/>
            <person name="Uchiyama I."/>
            <person name="Ito T."/>
            <person name="Fujiyama A."/>
            <person name="Inagaki F."/>
            <person name="Takami H."/>
        </authorList>
    </citation>
    <scope>NUCLEOTIDE SEQUENCE</scope>
    <source>
        <strain evidence="1">Expedition CK06-06</strain>
    </source>
</reference>
<proteinExistence type="predicted"/>
<gene>
    <name evidence="1" type="ORF">S06H3_43984</name>
</gene>
<evidence type="ECO:0000313" key="1">
    <source>
        <dbReference type="EMBL" id="GAI35990.1"/>
    </source>
</evidence>
<name>X1PAH1_9ZZZZ</name>
<accession>X1PAH1</accession>
<feature type="non-terminal residue" evidence="1">
    <location>
        <position position="65"/>
    </location>
</feature>